<evidence type="ECO:0000313" key="9">
    <source>
        <dbReference type="Proteomes" id="UP000555411"/>
    </source>
</evidence>
<evidence type="ECO:0000256" key="4">
    <source>
        <dbReference type="ARBA" id="ARBA00022898"/>
    </source>
</evidence>
<proteinExistence type="inferred from homology"/>
<dbReference type="InterPro" id="IPR015424">
    <property type="entry name" value="PyrdxlP-dep_Trfase"/>
</dbReference>
<dbReference type="RefSeq" id="WP_185795646.1">
    <property type="nucleotide sequence ID" value="NZ_JACLQD010000001.1"/>
</dbReference>
<evidence type="ECO:0000256" key="6">
    <source>
        <dbReference type="PIRSR" id="PIRSR602129-50"/>
    </source>
</evidence>
<dbReference type="Proteomes" id="UP000555411">
    <property type="component" value="Unassembled WGS sequence"/>
</dbReference>
<keyword evidence="5 7" id="KW-0456">Lyase</keyword>
<dbReference type="InterPro" id="IPR021115">
    <property type="entry name" value="Pyridoxal-P_BS"/>
</dbReference>
<evidence type="ECO:0000256" key="5">
    <source>
        <dbReference type="ARBA" id="ARBA00023239"/>
    </source>
</evidence>
<evidence type="ECO:0000313" key="8">
    <source>
        <dbReference type="EMBL" id="MBC2834014.1"/>
    </source>
</evidence>
<evidence type="ECO:0000256" key="3">
    <source>
        <dbReference type="ARBA" id="ARBA00022793"/>
    </source>
</evidence>
<dbReference type="GO" id="GO:0019752">
    <property type="term" value="P:carboxylic acid metabolic process"/>
    <property type="evidence" value="ECO:0007669"/>
    <property type="project" value="InterPro"/>
</dbReference>
<keyword evidence="9" id="KW-1185">Reference proteome</keyword>
<evidence type="ECO:0000256" key="1">
    <source>
        <dbReference type="ARBA" id="ARBA00001933"/>
    </source>
</evidence>
<evidence type="ECO:0000256" key="2">
    <source>
        <dbReference type="ARBA" id="ARBA00009533"/>
    </source>
</evidence>
<keyword evidence="3" id="KW-0210">Decarboxylase</keyword>
<keyword evidence="8" id="KW-0808">Transferase</keyword>
<dbReference type="GO" id="GO:0006520">
    <property type="term" value="P:amino acid metabolic process"/>
    <property type="evidence" value="ECO:0007669"/>
    <property type="project" value="InterPro"/>
</dbReference>
<dbReference type="GO" id="GO:0030170">
    <property type="term" value="F:pyridoxal phosphate binding"/>
    <property type="evidence" value="ECO:0007669"/>
    <property type="project" value="InterPro"/>
</dbReference>
<comment type="similarity">
    <text evidence="2 7">Belongs to the group II decarboxylase family.</text>
</comment>
<dbReference type="Gene3D" id="3.90.1150.10">
    <property type="entry name" value="Aspartate Aminotransferase, domain 1"/>
    <property type="match status" value="1"/>
</dbReference>
<dbReference type="PANTHER" id="PTHR11999">
    <property type="entry name" value="GROUP II PYRIDOXAL-5-PHOSPHATE DECARBOXYLASE"/>
    <property type="match status" value="1"/>
</dbReference>
<comment type="cofactor">
    <cofactor evidence="1 6 7">
        <name>pyridoxal 5'-phosphate</name>
        <dbReference type="ChEBI" id="CHEBI:597326"/>
    </cofactor>
</comment>
<name>A0A842I4E3_9RHOB</name>
<dbReference type="GO" id="GO:0008483">
    <property type="term" value="F:transaminase activity"/>
    <property type="evidence" value="ECO:0007669"/>
    <property type="project" value="UniProtKB-KW"/>
</dbReference>
<organism evidence="8 9">
    <name type="scientific">Paragemmobacter straminiformis</name>
    <dbReference type="NCBI Taxonomy" id="2045119"/>
    <lineage>
        <taxon>Bacteria</taxon>
        <taxon>Pseudomonadati</taxon>
        <taxon>Pseudomonadota</taxon>
        <taxon>Alphaproteobacteria</taxon>
        <taxon>Rhodobacterales</taxon>
        <taxon>Paracoccaceae</taxon>
        <taxon>Paragemmobacter</taxon>
    </lineage>
</organism>
<evidence type="ECO:0000256" key="7">
    <source>
        <dbReference type="RuleBase" id="RU000382"/>
    </source>
</evidence>
<dbReference type="InterPro" id="IPR015421">
    <property type="entry name" value="PyrdxlP-dep_Trfase_major"/>
</dbReference>
<comment type="caution">
    <text evidence="8">The sequence shown here is derived from an EMBL/GenBank/DDBJ whole genome shotgun (WGS) entry which is preliminary data.</text>
</comment>
<dbReference type="PANTHER" id="PTHR11999:SF70">
    <property type="entry name" value="MIP05841P"/>
    <property type="match status" value="1"/>
</dbReference>
<dbReference type="InterPro" id="IPR015422">
    <property type="entry name" value="PyrdxlP-dep_Trfase_small"/>
</dbReference>
<keyword evidence="8" id="KW-0032">Aminotransferase</keyword>
<reference evidence="8 9" key="1">
    <citation type="journal article" date="2017" name="Int. J. Syst. Evol. Microbiol.">
        <title>Gemmobacter straminiformis sp. nov., isolated from an artificial fountain.</title>
        <authorList>
            <person name="Kang J.Y."/>
            <person name="Kim M.J."/>
            <person name="Chun J."/>
            <person name="Son K.P."/>
            <person name="Jahng K.Y."/>
        </authorList>
    </citation>
    <scope>NUCLEOTIDE SEQUENCE [LARGE SCALE GENOMIC DNA]</scope>
    <source>
        <strain evidence="8 9">CAM-8</strain>
    </source>
</reference>
<keyword evidence="4 6" id="KW-0663">Pyridoxal phosphate</keyword>
<dbReference type="SUPFAM" id="SSF53383">
    <property type="entry name" value="PLP-dependent transferases"/>
    <property type="match status" value="1"/>
</dbReference>
<dbReference type="PROSITE" id="PS00392">
    <property type="entry name" value="DDC_GAD_HDC_YDC"/>
    <property type="match status" value="1"/>
</dbReference>
<dbReference type="PRINTS" id="PR00800">
    <property type="entry name" value="YHDCRBOXLASE"/>
</dbReference>
<feature type="modified residue" description="N6-(pyridoxal phosphate)lysine" evidence="6">
    <location>
        <position position="311"/>
    </location>
</feature>
<gene>
    <name evidence="8" type="ORF">H7F16_00750</name>
</gene>
<dbReference type="Pfam" id="PF00282">
    <property type="entry name" value="Pyridoxal_deC"/>
    <property type="match status" value="1"/>
</dbReference>
<dbReference type="EMBL" id="JACLQD010000001">
    <property type="protein sequence ID" value="MBC2834014.1"/>
    <property type="molecule type" value="Genomic_DNA"/>
</dbReference>
<dbReference type="InterPro" id="IPR010977">
    <property type="entry name" value="Aromatic_deC"/>
</dbReference>
<dbReference type="Gene3D" id="1.20.1340.10">
    <property type="entry name" value="dopa decarboxylase, N-terminal domain"/>
    <property type="match status" value="1"/>
</dbReference>
<dbReference type="Gene3D" id="3.40.640.10">
    <property type="entry name" value="Type I PLP-dependent aspartate aminotransferase-like (Major domain)"/>
    <property type="match status" value="1"/>
</dbReference>
<dbReference type="GO" id="GO:0016831">
    <property type="term" value="F:carboxy-lyase activity"/>
    <property type="evidence" value="ECO:0007669"/>
    <property type="project" value="UniProtKB-KW"/>
</dbReference>
<accession>A0A842I4E3</accession>
<sequence length="499" mass="53404">MDNLSPTDLPPADASSLDPADWSEFLAVAHRAVDDAVARIAALRDGPVWTPMPEPLRQGFRQALPMTPQPLAEIYAQVMRDVIPHAMGNQHPRFWSWYMGAGDLTGALADFLAAVDGSNLGGGDTAAAAVDMQVTDWIRQMVGFPEAASAALVSGGSAANLIGLTAARNAMAGADLREQGLAAMPQPLAFYASDQVHNCHDKAMNVLGLGHRALRRVPTDAAFRMELAALRRMVADDRAAGVKPACVIATAGSTNTGSVDDLAAIAAFCKAEGIWLHVDGCIGALLAIAPQGAALVRGMEQADSLAMDLHKWMHAPFDAGCVVIRDRTLHFSTFSEEAEYLARSQRGLAAGEFLHNYTLETTRSFRALKLWMMLRHHGVARFGQLIDRNLAQARALAAKVGADPKLTLMAPAATSVVCFRYEPETGDADAVDALNRELLLRLQEAGIAAPSGTTLRGRYALRVAFCNHRTRIEDIDLLLDALHRIGAQLESGPPLARTA</sequence>
<dbReference type="AlphaFoldDB" id="A0A842I4E3"/>
<dbReference type="InterPro" id="IPR002129">
    <property type="entry name" value="PyrdxlP-dep_de-COase"/>
</dbReference>
<protein>
    <submittedName>
        <fullName evidence="8">Aminotransferase class V-fold PLP-dependent enzyme</fullName>
    </submittedName>
</protein>